<feature type="region of interest" description="Disordered" evidence="1">
    <location>
        <begin position="500"/>
        <end position="531"/>
    </location>
</feature>
<dbReference type="GO" id="GO:0006508">
    <property type="term" value="P:proteolysis"/>
    <property type="evidence" value="ECO:0007669"/>
    <property type="project" value="InterPro"/>
</dbReference>
<dbReference type="RefSeq" id="XP_013065867.2">
    <property type="nucleotide sequence ID" value="XM_013210413.2"/>
</dbReference>
<organism evidence="3 4">
    <name type="scientific">Biomphalaria glabrata</name>
    <name type="common">Bloodfluke planorb</name>
    <name type="synonym">Freshwater snail</name>
    <dbReference type="NCBI Taxonomy" id="6526"/>
    <lineage>
        <taxon>Eukaryota</taxon>
        <taxon>Metazoa</taxon>
        <taxon>Spiralia</taxon>
        <taxon>Lophotrochozoa</taxon>
        <taxon>Mollusca</taxon>
        <taxon>Gastropoda</taxon>
        <taxon>Heterobranchia</taxon>
        <taxon>Euthyneura</taxon>
        <taxon>Panpulmonata</taxon>
        <taxon>Hygrophila</taxon>
        <taxon>Lymnaeoidea</taxon>
        <taxon>Planorbidae</taxon>
        <taxon>Biomphalaria</taxon>
    </lineage>
</organism>
<evidence type="ECO:0000256" key="1">
    <source>
        <dbReference type="SAM" id="MobiDB-lite"/>
    </source>
</evidence>
<dbReference type="InterPro" id="IPR013578">
    <property type="entry name" value="Peptidase_M16C_assoc"/>
</dbReference>
<dbReference type="FunFam" id="3.30.830.10:FF:000031">
    <property type="entry name" value="Putative zinc metalloprotease"/>
    <property type="match status" value="1"/>
</dbReference>
<reference evidence="3" key="1">
    <citation type="submission" date="2020-05" db="UniProtKB">
        <authorList>
            <consortium name="EnsemblMetazoa"/>
        </authorList>
    </citation>
    <scope>IDENTIFICATION</scope>
    <source>
        <strain evidence="3">BB02</strain>
    </source>
</reference>
<dbReference type="SUPFAM" id="SSF63411">
    <property type="entry name" value="LuxS/MPP-like metallohydrolase"/>
    <property type="match status" value="4"/>
</dbReference>
<gene>
    <name evidence="3" type="primary">106054525</name>
</gene>
<dbReference type="AlphaFoldDB" id="A0A2C9KEH0"/>
<dbReference type="FunFam" id="3.30.830.10:FF:000015">
    <property type="entry name" value="Putative zinc metalloprotease"/>
    <property type="match status" value="1"/>
</dbReference>
<dbReference type="InterPro" id="IPR007863">
    <property type="entry name" value="Peptidase_M16_C"/>
</dbReference>
<dbReference type="EnsemblMetazoa" id="BGLB018183-RB">
    <property type="protein sequence ID" value="BGLB018183-PB"/>
    <property type="gene ID" value="BGLB018183"/>
</dbReference>
<feature type="compositionally biased region" description="Basic and acidic residues" evidence="1">
    <location>
        <begin position="500"/>
        <end position="517"/>
    </location>
</feature>
<sequence>MCRHRKGRCRISQFCCFGFCNACLPKMANFSLQYKILCNGKIPVSYYRSNDTGLTVCIADVEGPIVNGYFCLATEAHDDDGLPHTLEHLIFLGSEDYPYKGLLDQFANRCLASGTNAWTEVDHTCYTMTNAGSAGFLTLLPIYMDHILYPTLTESGYVTEVHHINGNGEDAGVVYCEMQARENSGESRTQLALVRGLYPESCGYRYETGGILKNLRERTSHEKVKKYHKEFYRPENLCLIICGDVKHDEVFQALAPVEKKILSKGPRAPFTKPWQSEVPPLTQSIKETVLYPSEDDEYGMVHIGFRGPLSKDLYEHLCLSILADYLDNSAISPIQRDMVEINNPYAGNADFNILENSVMAVYITFQNADCSKLDKIESKFISIIQKIVDGKEAIDLKRMAAVIHRRNLDTLSSLEYMPCESLGLFVIGHFLYGESKDDLYGRMNTVELCEKMKEEPAEFWVNLLQKYFLDAPRVTIIGRPSLALGVDMGQEEEERLEAQKEELGKEGLLEQKRRVEAAEAENSRPTPEEIHAKIKPPSTESIHLHTIHPSTNIDGHPNTDCNKDFPLSQLPFRFMLDDLHTNFIELNILMNTSSLPQELKYYLPLFADTLHEMSIKNNGIVTPFEEVVGLLEEDTVDIGAGLGFPGGNNFRTGAFPSLLTLTIRAEESKYAKSVQWAKDILYNIHFTADRVKVIAQKRLSLTATAKRSASKMIRTLMRELCFQPECNLRVISMLRQAKFLSSIMKKLDKEPDTVLEHLESVRKVLTDSNHILVHLACNVQQLAKVSPPVEPWLTFLPQHLPHERPSSTGITNSSTLYVPLDLVDREHLIIGIKEVESAYMIQAVPCISDYLHPDIAPLMVLLQYLTQCEGPMWRRIRGLGLSYNYSLYVDIESGFLYFLLTKANEILDPYLEAKLIVNEFLNGEQTFSQRELEAAKSSLIFELVEEQKTMLKSSEQSLLTYFQGVPHSYNKDMLKKVSNVTFEDLERVAQEYLISLFDPAKTRTAICVSPSRVKYTQETFKQKAGMQLHEIQADESWLISL</sequence>
<dbReference type="OrthoDB" id="4953at2759"/>
<evidence type="ECO:0000313" key="4">
    <source>
        <dbReference type="Proteomes" id="UP000076420"/>
    </source>
</evidence>
<dbReference type="Pfam" id="PF05193">
    <property type="entry name" value="Peptidase_M16_C"/>
    <property type="match status" value="2"/>
</dbReference>
<dbReference type="KEGG" id="bgt:106054525"/>
<dbReference type="GO" id="GO:0046872">
    <property type="term" value="F:metal ion binding"/>
    <property type="evidence" value="ECO:0007669"/>
    <property type="project" value="InterPro"/>
</dbReference>
<dbReference type="EnsemblMetazoa" id="BGLB018183-RD">
    <property type="protein sequence ID" value="BGLB018183-PD"/>
    <property type="gene ID" value="BGLB018183"/>
</dbReference>
<dbReference type="Pfam" id="PF00675">
    <property type="entry name" value="Peptidase_M16"/>
    <property type="match status" value="1"/>
</dbReference>
<evidence type="ECO:0000259" key="2">
    <source>
        <dbReference type="SMART" id="SM01264"/>
    </source>
</evidence>
<name>A0A2C9KEH0_BIOGL</name>
<proteinExistence type="predicted"/>
<dbReference type="VEuPathDB" id="VectorBase:BGLB018183"/>
<dbReference type="InterPro" id="IPR011249">
    <property type="entry name" value="Metalloenz_LuxS/M16"/>
</dbReference>
<dbReference type="PANTHER" id="PTHR43016:SF16">
    <property type="entry name" value="METALLOPROTEASE, PUTATIVE (AFU_ORTHOLOGUE AFUA_4G07610)-RELATED"/>
    <property type="match status" value="1"/>
</dbReference>
<dbReference type="Proteomes" id="UP000076420">
    <property type="component" value="Unassembled WGS sequence"/>
</dbReference>
<accession>A0A2C9KEH0</accession>
<dbReference type="SMART" id="SM01264">
    <property type="entry name" value="M16C_associated"/>
    <property type="match status" value="1"/>
</dbReference>
<dbReference type="InterPro" id="IPR011765">
    <property type="entry name" value="Pept_M16_N"/>
</dbReference>
<dbReference type="VEuPathDB" id="VectorBase:BGLAX_045022"/>
<feature type="domain" description="Peptidase M16C associated" evidence="2">
    <location>
        <begin position="478"/>
        <end position="720"/>
    </location>
</feature>
<dbReference type="STRING" id="6526.A0A2C9KEH0"/>
<dbReference type="Gene3D" id="3.30.830.10">
    <property type="entry name" value="Metalloenzyme, LuxS/M16 peptidase-like"/>
    <property type="match status" value="4"/>
</dbReference>
<protein>
    <recommendedName>
        <fullName evidence="2">Peptidase M16C associated domain-containing protein</fullName>
    </recommendedName>
</protein>
<evidence type="ECO:0000313" key="3">
    <source>
        <dbReference type="EnsemblMetazoa" id="BGLB018183-PD"/>
    </source>
</evidence>
<dbReference type="PANTHER" id="PTHR43016">
    <property type="entry name" value="PRESEQUENCE PROTEASE"/>
    <property type="match status" value="1"/>
</dbReference>